<evidence type="ECO:0000313" key="3">
    <source>
        <dbReference type="Proteomes" id="UP001150925"/>
    </source>
</evidence>
<dbReference type="InterPro" id="IPR002921">
    <property type="entry name" value="Fungal_lipase-type"/>
</dbReference>
<feature type="non-terminal residue" evidence="2">
    <location>
        <position position="291"/>
    </location>
</feature>
<evidence type="ECO:0000259" key="1">
    <source>
        <dbReference type="Pfam" id="PF01764"/>
    </source>
</evidence>
<feature type="domain" description="Fungal lipase-type" evidence="1">
    <location>
        <begin position="118"/>
        <end position="252"/>
    </location>
</feature>
<keyword evidence="3" id="KW-1185">Reference proteome</keyword>
<dbReference type="CDD" id="cd00519">
    <property type="entry name" value="Lipase_3"/>
    <property type="match status" value="1"/>
</dbReference>
<reference evidence="2" key="1">
    <citation type="submission" date="2022-07" db="EMBL/GenBank/DDBJ databases">
        <title>Phylogenomic reconstructions and comparative analyses of Kickxellomycotina fungi.</title>
        <authorList>
            <person name="Reynolds N.K."/>
            <person name="Stajich J.E."/>
            <person name="Barry K."/>
            <person name="Grigoriev I.V."/>
            <person name="Crous P."/>
            <person name="Smith M.E."/>
        </authorList>
    </citation>
    <scope>NUCLEOTIDE SEQUENCE</scope>
    <source>
        <strain evidence="2">RSA 1196</strain>
    </source>
</reference>
<evidence type="ECO:0000313" key="2">
    <source>
        <dbReference type="EMBL" id="KAJ1960004.1"/>
    </source>
</evidence>
<comment type="caution">
    <text evidence="2">The sequence shown here is derived from an EMBL/GenBank/DDBJ whole genome shotgun (WGS) entry which is preliminary data.</text>
</comment>
<sequence>MLTSPFVDQYRAARYSPKYLAQLVLILACCIWQVVLSAPLEVRDTNNLSTLSDDQVTELRMWAQYAFAAYQDVTDWKCERCQGQTANTQFVGVYENIFPAMKWYLAVHKDRKTIILGCRGSTEKNILTFLTDSTVSKEMWPPAAGDSEVHKGFLDSTQVGMGKVRDALKSLVEEYPDFTITLTGHSLGGAQAVVAAVQLAMENSQWKSKLRVFTFGEPRVGNTEFAQYYDSQGIPTRRVVNHNDLVPHFPPHAMDFTHHGGEVWIRSSDNQGVACPAVYPDENDDCSSGVR</sequence>
<dbReference type="Gene3D" id="3.40.50.1820">
    <property type="entry name" value="alpha/beta hydrolase"/>
    <property type="match status" value="1"/>
</dbReference>
<dbReference type="GO" id="GO:0006629">
    <property type="term" value="P:lipid metabolic process"/>
    <property type="evidence" value="ECO:0007669"/>
    <property type="project" value="InterPro"/>
</dbReference>
<proteinExistence type="predicted"/>
<accession>A0A9W8AKY2</accession>
<protein>
    <recommendedName>
        <fullName evidence="1">Fungal lipase-type domain-containing protein</fullName>
    </recommendedName>
</protein>
<dbReference type="EMBL" id="JANBPY010001446">
    <property type="protein sequence ID" value="KAJ1960004.1"/>
    <property type="molecule type" value="Genomic_DNA"/>
</dbReference>
<dbReference type="Proteomes" id="UP001150925">
    <property type="component" value="Unassembled WGS sequence"/>
</dbReference>
<gene>
    <name evidence="2" type="ORF">IWQ62_004394</name>
</gene>
<dbReference type="AlphaFoldDB" id="A0A9W8AKY2"/>
<dbReference type="InterPro" id="IPR051218">
    <property type="entry name" value="Sec_MonoDiacylglyc_Lipase"/>
</dbReference>
<dbReference type="SUPFAM" id="SSF53474">
    <property type="entry name" value="alpha/beta-Hydrolases"/>
    <property type="match status" value="1"/>
</dbReference>
<dbReference type="Pfam" id="PF01764">
    <property type="entry name" value="Lipase_3"/>
    <property type="match status" value="1"/>
</dbReference>
<organism evidence="2 3">
    <name type="scientific">Dispira parvispora</name>
    <dbReference type="NCBI Taxonomy" id="1520584"/>
    <lineage>
        <taxon>Eukaryota</taxon>
        <taxon>Fungi</taxon>
        <taxon>Fungi incertae sedis</taxon>
        <taxon>Zoopagomycota</taxon>
        <taxon>Kickxellomycotina</taxon>
        <taxon>Dimargaritomycetes</taxon>
        <taxon>Dimargaritales</taxon>
        <taxon>Dimargaritaceae</taxon>
        <taxon>Dispira</taxon>
    </lineage>
</organism>
<dbReference type="InterPro" id="IPR029058">
    <property type="entry name" value="AB_hydrolase_fold"/>
</dbReference>
<dbReference type="PANTHER" id="PTHR45856">
    <property type="entry name" value="ALPHA/BETA-HYDROLASES SUPERFAMILY PROTEIN"/>
    <property type="match status" value="1"/>
</dbReference>
<name>A0A9W8AKY2_9FUNG</name>
<dbReference type="OrthoDB" id="438440at2759"/>
<dbReference type="PANTHER" id="PTHR45856:SF25">
    <property type="entry name" value="FUNGAL LIPASE-LIKE DOMAIN-CONTAINING PROTEIN"/>
    <property type="match status" value="1"/>
</dbReference>